<keyword evidence="1" id="KW-0812">Transmembrane</keyword>
<dbReference type="RefSeq" id="WP_106530819.1">
    <property type="nucleotide sequence ID" value="NZ_PYAW01000007.1"/>
</dbReference>
<dbReference type="AlphaFoldDB" id="A0A2P8HC78"/>
<reference evidence="2 3" key="1">
    <citation type="submission" date="2018-03" db="EMBL/GenBank/DDBJ databases">
        <title>Genomic Encyclopedia of Archaeal and Bacterial Type Strains, Phase II (KMG-II): from individual species to whole genera.</title>
        <authorList>
            <person name="Goeker M."/>
        </authorList>
    </citation>
    <scope>NUCLEOTIDE SEQUENCE [LARGE SCALE GENOMIC DNA]</scope>
    <source>
        <strain evidence="2 3">DSM 24859</strain>
    </source>
</reference>
<feature type="transmembrane region" description="Helical" evidence="1">
    <location>
        <begin position="69"/>
        <end position="93"/>
    </location>
</feature>
<gene>
    <name evidence="2" type="ORF">CLV51_107160</name>
</gene>
<sequence length="141" mass="15664">MDPQISRKLKMLGMLLFLFGLITGFVMMNFKNPRMALAAHLEGVMNGTFLVVAGLIWNDLKISEPLKKITCWSLVYGTFVNWFITLLAAHLGTSKMTPITGQGYTGTMFHENIVTVGFISVGLTMVFSLVVIVYGLRGRKN</sequence>
<dbReference type="Pfam" id="PF26512">
    <property type="entry name" value="SOI"/>
    <property type="match status" value="1"/>
</dbReference>
<feature type="transmembrane region" description="Helical" evidence="1">
    <location>
        <begin position="36"/>
        <end position="57"/>
    </location>
</feature>
<evidence type="ECO:0000256" key="1">
    <source>
        <dbReference type="SAM" id="Phobius"/>
    </source>
</evidence>
<evidence type="ECO:0000313" key="2">
    <source>
        <dbReference type="EMBL" id="PSL43849.1"/>
    </source>
</evidence>
<dbReference type="EMBL" id="PYAW01000007">
    <property type="protein sequence ID" value="PSL43849.1"/>
    <property type="molecule type" value="Genomic_DNA"/>
</dbReference>
<dbReference type="OrthoDB" id="7619962at2"/>
<dbReference type="Proteomes" id="UP000240971">
    <property type="component" value="Unassembled WGS sequence"/>
</dbReference>
<feature type="transmembrane region" description="Helical" evidence="1">
    <location>
        <begin position="12"/>
        <end position="30"/>
    </location>
</feature>
<keyword evidence="1" id="KW-1133">Transmembrane helix</keyword>
<organism evidence="2 3">
    <name type="scientific">Chitinophaga niastensis</name>
    <dbReference type="NCBI Taxonomy" id="536980"/>
    <lineage>
        <taxon>Bacteria</taxon>
        <taxon>Pseudomonadati</taxon>
        <taxon>Bacteroidota</taxon>
        <taxon>Chitinophagia</taxon>
        <taxon>Chitinophagales</taxon>
        <taxon>Chitinophagaceae</taxon>
        <taxon>Chitinophaga</taxon>
    </lineage>
</organism>
<feature type="transmembrane region" description="Helical" evidence="1">
    <location>
        <begin position="113"/>
        <end position="136"/>
    </location>
</feature>
<comment type="caution">
    <text evidence="2">The sequence shown here is derived from an EMBL/GenBank/DDBJ whole genome shotgun (WGS) entry which is preliminary data.</text>
</comment>
<proteinExistence type="predicted"/>
<name>A0A2P8HC78_CHINA</name>
<accession>A0A2P8HC78</accession>
<protein>
    <submittedName>
        <fullName evidence="2">Hydroxylaminobenzene mutase</fullName>
    </submittedName>
</protein>
<keyword evidence="3" id="KW-1185">Reference proteome</keyword>
<evidence type="ECO:0000313" key="3">
    <source>
        <dbReference type="Proteomes" id="UP000240971"/>
    </source>
</evidence>
<dbReference type="InterPro" id="IPR058965">
    <property type="entry name" value="SOI/HabA-like"/>
</dbReference>
<keyword evidence="1" id="KW-0472">Membrane</keyword>